<protein>
    <submittedName>
        <fullName evidence="1">Uncharacterized protein</fullName>
    </submittedName>
</protein>
<dbReference type="EMBL" id="QAYE01000008">
    <property type="protein sequence ID" value="PTW45099.1"/>
    <property type="molecule type" value="Genomic_DNA"/>
</dbReference>
<dbReference type="InterPro" id="IPR009679">
    <property type="entry name" value="Phage_186_CII-like"/>
</dbReference>
<organism evidence="1 2">
    <name type="scientific">Sphingomonas faeni</name>
    <dbReference type="NCBI Taxonomy" id="185950"/>
    <lineage>
        <taxon>Bacteria</taxon>
        <taxon>Pseudomonadati</taxon>
        <taxon>Pseudomonadota</taxon>
        <taxon>Alphaproteobacteria</taxon>
        <taxon>Sphingomonadales</taxon>
        <taxon>Sphingomonadaceae</taxon>
        <taxon>Sphingomonas</taxon>
    </lineage>
</organism>
<evidence type="ECO:0000313" key="2">
    <source>
        <dbReference type="Proteomes" id="UP000244013"/>
    </source>
</evidence>
<gene>
    <name evidence="1" type="ORF">C8J25_108191</name>
</gene>
<dbReference type="GO" id="GO:0003677">
    <property type="term" value="F:DNA binding"/>
    <property type="evidence" value="ECO:0007669"/>
    <property type="project" value="InterPro"/>
</dbReference>
<sequence length="172" mass="18082">MFPVMADAQLSVDDRRLAEATKRAVKAAGGGKVCEAETGLSDTRFSCYCSKFDRASISISNAIRIDSIGASEAGHPHILNTMASILGAVVIMLPDHDGAEPCLRTGVMALSVEVGDVSRAVSDALAGTGEEGSKVTPREADAALEHVQHLERATAKLRYQLERIAAPPEAPP</sequence>
<proteinExistence type="predicted"/>
<reference evidence="1 2" key="1">
    <citation type="submission" date="2018-04" db="EMBL/GenBank/DDBJ databases">
        <title>Genomic Encyclopedia of Type Strains, Phase III (KMG-III): the genomes of soil and plant-associated and newly described type strains.</title>
        <authorList>
            <person name="Whitman W."/>
        </authorList>
    </citation>
    <scope>NUCLEOTIDE SEQUENCE [LARGE SCALE GENOMIC DNA]</scope>
    <source>
        <strain evidence="1 2">MA-olki</strain>
    </source>
</reference>
<dbReference type="AlphaFoldDB" id="A0A2T5U0W5"/>
<evidence type="ECO:0000313" key="1">
    <source>
        <dbReference type="EMBL" id="PTW45099.1"/>
    </source>
</evidence>
<comment type="caution">
    <text evidence="1">The sequence shown here is derived from an EMBL/GenBank/DDBJ whole genome shotgun (WGS) entry which is preliminary data.</text>
</comment>
<dbReference type="Proteomes" id="UP000244013">
    <property type="component" value="Unassembled WGS sequence"/>
</dbReference>
<name>A0A2T5U0W5_9SPHN</name>
<accession>A0A2T5U0W5</accession>
<dbReference type="Pfam" id="PF06892">
    <property type="entry name" value="Phage_CP76"/>
    <property type="match status" value="1"/>
</dbReference>